<evidence type="ECO:0000313" key="2">
    <source>
        <dbReference type="EMBL" id="KAF2812456.1"/>
    </source>
</evidence>
<proteinExistence type="predicted"/>
<accession>A0A6A6YU21</accession>
<evidence type="ECO:0000313" key="4">
    <source>
        <dbReference type="RefSeq" id="XP_033579420.1"/>
    </source>
</evidence>
<feature type="domain" description="CorA-like transporter" evidence="1">
    <location>
        <begin position="13"/>
        <end position="252"/>
    </location>
</feature>
<gene>
    <name evidence="2 4" type="ORF">BDZ99DRAFT_474619</name>
</gene>
<organism evidence="2">
    <name type="scientific">Mytilinidion resinicola</name>
    <dbReference type="NCBI Taxonomy" id="574789"/>
    <lineage>
        <taxon>Eukaryota</taxon>
        <taxon>Fungi</taxon>
        <taxon>Dikarya</taxon>
        <taxon>Ascomycota</taxon>
        <taxon>Pezizomycotina</taxon>
        <taxon>Dothideomycetes</taxon>
        <taxon>Pleosporomycetidae</taxon>
        <taxon>Mytilinidiales</taxon>
        <taxon>Mytilinidiaceae</taxon>
        <taxon>Mytilinidion</taxon>
    </lineage>
</organism>
<dbReference type="Proteomes" id="UP000504636">
    <property type="component" value="Unplaced"/>
</dbReference>
<protein>
    <recommendedName>
        <fullName evidence="1">CorA-like transporter domain-containing protein</fullName>
    </recommendedName>
</protein>
<dbReference type="InterPro" id="IPR058257">
    <property type="entry name" value="CorA-like_dom"/>
</dbReference>
<dbReference type="EMBL" id="MU003697">
    <property type="protein sequence ID" value="KAF2812456.1"/>
    <property type="molecule type" value="Genomic_DNA"/>
</dbReference>
<dbReference type="AlphaFoldDB" id="A0A6A6YU21"/>
<reference evidence="2 4" key="1">
    <citation type="journal article" date="2020" name="Stud. Mycol.">
        <title>101 Dothideomycetes genomes: a test case for predicting lifestyles and emergence of pathogens.</title>
        <authorList>
            <person name="Haridas S."/>
            <person name="Albert R."/>
            <person name="Binder M."/>
            <person name="Bloem J."/>
            <person name="Labutti K."/>
            <person name="Salamov A."/>
            <person name="Andreopoulos B."/>
            <person name="Baker S."/>
            <person name="Barry K."/>
            <person name="Bills G."/>
            <person name="Bluhm B."/>
            <person name="Cannon C."/>
            <person name="Castanera R."/>
            <person name="Culley D."/>
            <person name="Daum C."/>
            <person name="Ezra D."/>
            <person name="Gonzalez J."/>
            <person name="Henrissat B."/>
            <person name="Kuo A."/>
            <person name="Liang C."/>
            <person name="Lipzen A."/>
            <person name="Lutzoni F."/>
            <person name="Magnuson J."/>
            <person name="Mondo S."/>
            <person name="Nolan M."/>
            <person name="Ohm R."/>
            <person name="Pangilinan J."/>
            <person name="Park H.-J."/>
            <person name="Ramirez L."/>
            <person name="Alfaro M."/>
            <person name="Sun H."/>
            <person name="Tritt A."/>
            <person name="Yoshinaga Y."/>
            <person name="Zwiers L.-H."/>
            <person name="Turgeon B."/>
            <person name="Goodwin S."/>
            <person name="Spatafora J."/>
            <person name="Crous P."/>
            <person name="Grigoriev I."/>
        </authorList>
    </citation>
    <scope>NUCLEOTIDE SEQUENCE</scope>
    <source>
        <strain evidence="2 4">CBS 304.34</strain>
    </source>
</reference>
<sequence length="434" mass="49832">MFLNQSDTVEILRDWEHYPSNLSAVFTQDNLELCHRRLQNDAKRLFNPDITDVRLETVHLDRRADTGVAEQTPMLMTDSITDETDLEEVLIPHSWAPFNNSEDTFRKIFTAVKVRPSFLDFVRAFGQPEGGYETDFSGGYDCYHGNITSDGPNFEFFYNIRYVVKTGRDGWPWSERRMGVYHKYDDTTDSSTWIILQPTASARKLPKKFSSAIRPNLKPVVQHIFLFRSTSQSWKDYLKYLESQVRKDSRQARLDASTELHVPKPDFDLAFSNVQSLQHRCELIHDAILVLRSNVEILIGLQSLDRRMVHILGTSPVFLDHSAETCMSLFKTHRKWAEAMLDRAKQVSSLMTTLLNSKHSQALTSNTASMNRLAEAAKEDGRAMLALTKSAKKDAGTMKLIAAITMIYLPGTFVALTQTDLIQHWIRERVFDRQ</sequence>
<dbReference type="GeneID" id="54462812"/>
<evidence type="ECO:0000313" key="3">
    <source>
        <dbReference type="Proteomes" id="UP000504636"/>
    </source>
</evidence>
<reference evidence="4" key="2">
    <citation type="submission" date="2020-04" db="EMBL/GenBank/DDBJ databases">
        <authorList>
            <consortium name="NCBI Genome Project"/>
        </authorList>
    </citation>
    <scope>NUCLEOTIDE SEQUENCE</scope>
    <source>
        <strain evidence="4">CBS 304.34</strain>
    </source>
</reference>
<evidence type="ECO:0000259" key="1">
    <source>
        <dbReference type="Pfam" id="PF26616"/>
    </source>
</evidence>
<dbReference type="RefSeq" id="XP_033579420.1">
    <property type="nucleotide sequence ID" value="XM_033721919.1"/>
</dbReference>
<dbReference type="OrthoDB" id="5396681at2759"/>
<reference evidence="4" key="3">
    <citation type="submission" date="2025-04" db="UniProtKB">
        <authorList>
            <consortium name="RefSeq"/>
        </authorList>
    </citation>
    <scope>IDENTIFICATION</scope>
    <source>
        <strain evidence="4">CBS 304.34</strain>
    </source>
</reference>
<name>A0A6A6YU21_9PEZI</name>
<keyword evidence="3" id="KW-1185">Reference proteome</keyword>
<dbReference type="Pfam" id="PF26616">
    <property type="entry name" value="CorA-like"/>
    <property type="match status" value="1"/>
</dbReference>